<accession>A0A1U9K8G1</accession>
<dbReference type="OrthoDB" id="1633380at2"/>
<keyword evidence="1" id="KW-0812">Transmembrane</keyword>
<evidence type="ECO:0000259" key="2">
    <source>
        <dbReference type="Pfam" id="PF07670"/>
    </source>
</evidence>
<reference evidence="3 4" key="1">
    <citation type="journal article" date="2015" name="Int. J. Syst. Evol. Microbiol.">
        <title>Novibacillus thermophilus gen. nov., sp. nov., a Gram-staining-negative and moderately thermophilic member of the family Thermoactinomycetaceae.</title>
        <authorList>
            <person name="Yang G."/>
            <person name="Chen J."/>
            <person name="Zhou S."/>
        </authorList>
    </citation>
    <scope>NUCLEOTIDE SEQUENCE [LARGE SCALE GENOMIC DNA]</scope>
    <source>
        <strain evidence="3 4">SG-1</strain>
    </source>
</reference>
<feature type="transmembrane region" description="Helical" evidence="1">
    <location>
        <begin position="137"/>
        <end position="164"/>
    </location>
</feature>
<protein>
    <recommendedName>
        <fullName evidence="2">Nucleoside transporter/FeoB GTPase Gate domain-containing protein</fullName>
    </recommendedName>
</protein>
<feature type="transmembrane region" description="Helical" evidence="1">
    <location>
        <begin position="54"/>
        <end position="76"/>
    </location>
</feature>
<keyword evidence="1" id="KW-1133">Transmembrane helix</keyword>
<keyword evidence="1" id="KW-0472">Membrane</keyword>
<feature type="transmembrane region" description="Helical" evidence="1">
    <location>
        <begin position="433"/>
        <end position="454"/>
    </location>
</feature>
<dbReference type="Proteomes" id="UP000188603">
    <property type="component" value="Chromosome"/>
</dbReference>
<feature type="transmembrane region" description="Helical" evidence="1">
    <location>
        <begin position="400"/>
        <end position="421"/>
    </location>
</feature>
<dbReference type="STRING" id="1471761.B0W44_11750"/>
<feature type="transmembrane region" description="Helical" evidence="1">
    <location>
        <begin position="97"/>
        <end position="117"/>
    </location>
</feature>
<evidence type="ECO:0000256" key="1">
    <source>
        <dbReference type="SAM" id="Phobius"/>
    </source>
</evidence>
<dbReference type="AlphaFoldDB" id="A0A1U9K8G1"/>
<feature type="domain" description="Nucleoside transporter/FeoB GTPase Gate" evidence="2">
    <location>
        <begin position="141"/>
        <end position="237"/>
    </location>
</feature>
<feature type="transmembrane region" description="Helical" evidence="1">
    <location>
        <begin position="16"/>
        <end position="34"/>
    </location>
</feature>
<proteinExistence type="predicted"/>
<feature type="transmembrane region" description="Helical" evidence="1">
    <location>
        <begin position="371"/>
        <end position="393"/>
    </location>
</feature>
<evidence type="ECO:0000313" key="4">
    <source>
        <dbReference type="Proteomes" id="UP000188603"/>
    </source>
</evidence>
<feature type="transmembrane region" description="Helical" evidence="1">
    <location>
        <begin position="215"/>
        <end position="237"/>
    </location>
</feature>
<name>A0A1U9K8G1_9BACL</name>
<organism evidence="3 4">
    <name type="scientific">Novibacillus thermophilus</name>
    <dbReference type="NCBI Taxonomy" id="1471761"/>
    <lineage>
        <taxon>Bacteria</taxon>
        <taxon>Bacillati</taxon>
        <taxon>Bacillota</taxon>
        <taxon>Bacilli</taxon>
        <taxon>Bacillales</taxon>
        <taxon>Thermoactinomycetaceae</taxon>
        <taxon>Novibacillus</taxon>
    </lineage>
</organism>
<dbReference type="KEGG" id="ntr:B0W44_11750"/>
<gene>
    <name evidence="3" type="ORF">B0W44_11750</name>
</gene>
<dbReference type="InterPro" id="IPR011642">
    <property type="entry name" value="Gate_dom"/>
</dbReference>
<dbReference type="Pfam" id="PF07670">
    <property type="entry name" value="Gate"/>
    <property type="match status" value="1"/>
</dbReference>
<feature type="transmembrane region" description="Helical" evidence="1">
    <location>
        <begin position="243"/>
        <end position="261"/>
    </location>
</feature>
<dbReference type="EMBL" id="CP019699">
    <property type="protein sequence ID" value="AQS56335.1"/>
    <property type="molecule type" value="Genomic_DNA"/>
</dbReference>
<feature type="transmembrane region" description="Helical" evidence="1">
    <location>
        <begin position="324"/>
        <end position="343"/>
    </location>
</feature>
<evidence type="ECO:0000313" key="3">
    <source>
        <dbReference type="EMBL" id="AQS56335.1"/>
    </source>
</evidence>
<keyword evidence="4" id="KW-1185">Reference proteome</keyword>
<sequence>MHIKKGDAFVPKRSDYVKFLVPSLIGIFLFIVPIRYKGEITLPVAFLANGLGDILADVLPFIAVLLLLVTVLLTVVAKVFKPEFMMNRAYLKGLFDVGYLWVTARVLGALFAVMTYYELGPEIVWSENTGAIALYDLASFLLVIFLFAGLLLPLLLNFGLLEFFGTLMSKVMRPLFTLPGRSAIDCLASWIGDGTIGVLLTSKQYEEGYYSKREAAVIGTTFSLVSITFSIVVLGYMDLMHLFPKYYLTIVAAGLVAAVIMPRIPPLSRKSDDYFEPVGKQLDNTVSDDAPLFKKALTLAAEQARKVKGASAVVKGGVQNVLDMWIGVVPVVVTLATLANIVVEYTPFFEYLGAPFVPLLSLLQVPEASEAAQTVVVGFADMLLPALIGSGIIESEFTKFVIASLSVTQLIYLSEVGALLLGSKLPVNFLDLIIIFLERTVITLPVIVFMAHLLF</sequence>